<evidence type="ECO:0000313" key="2">
    <source>
        <dbReference type="Proteomes" id="UP000247702"/>
    </source>
</evidence>
<evidence type="ECO:0000313" key="1">
    <source>
        <dbReference type="EMBL" id="GBB93096.1"/>
    </source>
</evidence>
<protein>
    <submittedName>
        <fullName evidence="1">Uncharacterized protein</fullName>
    </submittedName>
</protein>
<reference evidence="1 2" key="1">
    <citation type="submission" date="2017-11" db="EMBL/GenBank/DDBJ databases">
        <title>The genome of Rhizophagus clarus HR1 reveals common genetic basis of auxotrophy among arbuscular mycorrhizal fungi.</title>
        <authorList>
            <person name="Kobayashi Y."/>
        </authorList>
    </citation>
    <scope>NUCLEOTIDE SEQUENCE [LARGE SCALE GENOMIC DNA]</scope>
    <source>
        <strain evidence="1 2">HR1</strain>
    </source>
</reference>
<dbReference type="Proteomes" id="UP000247702">
    <property type="component" value="Unassembled WGS sequence"/>
</dbReference>
<dbReference type="AlphaFoldDB" id="A0A2Z6RL91"/>
<accession>A0A2Z6RL91</accession>
<proteinExistence type="predicted"/>
<dbReference type="EMBL" id="BEXD01001233">
    <property type="protein sequence ID" value="GBB93096.1"/>
    <property type="molecule type" value="Genomic_DNA"/>
</dbReference>
<organism evidence="1 2">
    <name type="scientific">Rhizophagus clarus</name>
    <dbReference type="NCBI Taxonomy" id="94130"/>
    <lineage>
        <taxon>Eukaryota</taxon>
        <taxon>Fungi</taxon>
        <taxon>Fungi incertae sedis</taxon>
        <taxon>Mucoromycota</taxon>
        <taxon>Glomeromycotina</taxon>
        <taxon>Glomeromycetes</taxon>
        <taxon>Glomerales</taxon>
        <taxon>Glomeraceae</taxon>
        <taxon>Rhizophagus</taxon>
    </lineage>
</organism>
<gene>
    <name evidence="1" type="ORF">RclHR1_21070003</name>
</gene>
<name>A0A2Z6RL91_9GLOM</name>
<sequence>MDLTARKQICNEMKPYLTDISYGYLRVMTCRARKINKLFGTSHSKTTTSDHQSHVNEISETVATTSAHDSDDNFSNTLVTDYFKSDNESNSDANKSDSDVYFKSDDFDSDVEYDHELHERIMHEEMAQLAKLEEKTPDDFIDYFPDEEHETYFDDPAPGECLEELLGESITL</sequence>
<keyword evidence="2" id="KW-1185">Reference proteome</keyword>
<comment type="caution">
    <text evidence="1">The sequence shown here is derived from an EMBL/GenBank/DDBJ whole genome shotgun (WGS) entry which is preliminary data.</text>
</comment>